<evidence type="ECO:0000313" key="1">
    <source>
        <dbReference type="EMBL" id="WHP05366.1"/>
    </source>
</evidence>
<name>A0ABY8S1W4_9GAMM</name>
<organism evidence="1 2">
    <name type="scientific">Acinetobacter corruptisaponis</name>
    <dbReference type="NCBI Taxonomy" id="3045147"/>
    <lineage>
        <taxon>Bacteria</taxon>
        <taxon>Pseudomonadati</taxon>
        <taxon>Pseudomonadota</taxon>
        <taxon>Gammaproteobacteria</taxon>
        <taxon>Moraxellales</taxon>
        <taxon>Moraxellaceae</taxon>
        <taxon>Acinetobacter</taxon>
    </lineage>
</organism>
<dbReference type="RefSeq" id="WP_283266907.1">
    <property type="nucleotide sequence ID" value="NZ_CP125669.1"/>
</dbReference>
<proteinExistence type="predicted"/>
<gene>
    <name evidence="1" type="ORF">QLH32_15320</name>
</gene>
<evidence type="ECO:0000313" key="2">
    <source>
        <dbReference type="Proteomes" id="UP001229836"/>
    </source>
</evidence>
<dbReference type="EMBL" id="CP125669">
    <property type="protein sequence ID" value="WHP05366.1"/>
    <property type="molecule type" value="Genomic_DNA"/>
</dbReference>
<dbReference type="Proteomes" id="UP001229836">
    <property type="component" value="Chromosome"/>
</dbReference>
<evidence type="ECO:0008006" key="3">
    <source>
        <dbReference type="Google" id="ProtNLM"/>
    </source>
</evidence>
<keyword evidence="2" id="KW-1185">Reference proteome</keyword>
<reference evidence="1 2" key="1">
    <citation type="submission" date="2023-05" db="EMBL/GenBank/DDBJ databases">
        <title>The complete genome of Acinetobacter sp. nov KCTC 92772.</title>
        <authorList>
            <person name="Zhou G."/>
        </authorList>
    </citation>
    <scope>NUCLEOTIDE SEQUENCE [LARGE SCALE GENOMIC DNA]</scope>
    <source>
        <strain evidence="1 2">KCTC 92772</strain>
    </source>
</reference>
<protein>
    <recommendedName>
        <fullName evidence="3">Cytoplasmic protein</fullName>
    </recommendedName>
</protein>
<sequence>MSNVNAAKLIIENIQLLEQSKKLLEDEISVELFEAVDEVIKNYMDAEWDGYYKFSEDYLAFAPSQWKVKDSNKFHQNYFARYSLSCENEETNGDYNHWWLSSFLKNDVDRIIFNFYPWQPNFAKCTTKDWKAFANEQNQLNPQIEQSGFKYNATSGGWYLAVNGIEPEIFIESYENGNLADALTPIAEALETIQKTNPYFDKIVQAAIAKFGRVEVEETV</sequence>
<accession>A0ABY8S1W4</accession>